<evidence type="ECO:0000313" key="2">
    <source>
        <dbReference type="Proteomes" id="UP000225277"/>
    </source>
</evidence>
<name>A0A2D3V3U8_9PEZI</name>
<gene>
    <name evidence="1" type="ORF">RCC_02021</name>
</gene>
<keyword evidence="2" id="KW-1185">Reference proteome</keyword>
<dbReference type="Proteomes" id="UP000225277">
    <property type="component" value="Unassembled WGS sequence"/>
</dbReference>
<dbReference type="STRING" id="112498.A0A2D3V3U8"/>
<accession>A0A2D3V3U8</accession>
<proteinExistence type="predicted"/>
<dbReference type="GeneID" id="35597244"/>
<dbReference type="AlphaFoldDB" id="A0A2D3V3U8"/>
<reference evidence="1 2" key="1">
    <citation type="submission" date="2016-03" db="EMBL/GenBank/DDBJ databases">
        <authorList>
            <person name="Ploux O."/>
        </authorList>
    </citation>
    <scope>NUCLEOTIDE SEQUENCE [LARGE SCALE GENOMIC DNA]</scope>
    <source>
        <strain evidence="1 2">URUG2</strain>
    </source>
</reference>
<organism evidence="1 2">
    <name type="scientific">Ramularia collo-cygni</name>
    <dbReference type="NCBI Taxonomy" id="112498"/>
    <lineage>
        <taxon>Eukaryota</taxon>
        <taxon>Fungi</taxon>
        <taxon>Dikarya</taxon>
        <taxon>Ascomycota</taxon>
        <taxon>Pezizomycotina</taxon>
        <taxon>Dothideomycetes</taxon>
        <taxon>Dothideomycetidae</taxon>
        <taxon>Mycosphaerellales</taxon>
        <taxon>Mycosphaerellaceae</taxon>
        <taxon>Ramularia</taxon>
    </lineage>
</organism>
<dbReference type="OrthoDB" id="3650883at2759"/>
<dbReference type="RefSeq" id="XP_023623072.1">
    <property type="nucleotide sequence ID" value="XM_023767304.1"/>
</dbReference>
<evidence type="ECO:0000313" key="1">
    <source>
        <dbReference type="EMBL" id="CZT16179.1"/>
    </source>
</evidence>
<dbReference type="EMBL" id="FJUY01000002">
    <property type="protein sequence ID" value="CZT16179.1"/>
    <property type="molecule type" value="Genomic_DNA"/>
</dbReference>
<protein>
    <submittedName>
        <fullName evidence="1">Uncharacterized protein</fullName>
    </submittedName>
</protein>
<sequence length="95" mass="10654">MTDRTASQDHPDSSQQVFRFLDLAAEIRNEIYSFVVVGENRVYDLAVFIPPAIARASTQLRSESLPIIFADAEFYVNVVSNVHVSLNCLHCTCYG</sequence>